<dbReference type="PANTHER" id="PTHR12886">
    <property type="entry name" value="PIG-M MANNOSYLTRANSFERASE"/>
    <property type="match status" value="1"/>
</dbReference>
<gene>
    <name evidence="14" type="ORF">DNTS_015328</name>
</gene>
<dbReference type="GO" id="GO:0051751">
    <property type="term" value="F:alpha-1,4-mannosyltransferase activity"/>
    <property type="evidence" value="ECO:0007669"/>
    <property type="project" value="InterPro"/>
</dbReference>
<keyword evidence="7 13" id="KW-0812">Transmembrane</keyword>
<feature type="transmembrane region" description="Helical" evidence="13">
    <location>
        <begin position="245"/>
        <end position="267"/>
    </location>
</feature>
<comment type="caution">
    <text evidence="14">The sequence shown here is derived from an EMBL/GenBank/DDBJ whole genome shotgun (WGS) entry which is preliminary data.</text>
</comment>
<feature type="transmembrane region" description="Helical" evidence="13">
    <location>
        <begin position="408"/>
        <end position="431"/>
    </location>
</feature>
<evidence type="ECO:0000313" key="14">
    <source>
        <dbReference type="EMBL" id="TRY69866.1"/>
    </source>
</evidence>
<keyword evidence="6 13" id="KW-0808">Transferase</keyword>
<evidence type="ECO:0000256" key="11">
    <source>
        <dbReference type="ARBA" id="ARBA00093408"/>
    </source>
</evidence>
<dbReference type="AlphaFoldDB" id="A0A553NWQ8"/>
<keyword evidence="5 13" id="KW-0328">Glycosyltransferase</keyword>
<dbReference type="OrthoDB" id="1741594at2759"/>
<protein>
    <recommendedName>
        <fullName evidence="12 13">GPI alpha-1,4-mannosyltransferase I, catalytic subunit</fullName>
        <ecNumber evidence="13">2.4.1.-</ecNumber>
    </recommendedName>
    <alternativeName>
        <fullName evidence="13">GPI mannosyltransferase I</fullName>
    </alternativeName>
</protein>
<feature type="transmembrane region" description="Helical" evidence="13">
    <location>
        <begin position="381"/>
        <end position="401"/>
    </location>
</feature>
<comment type="similarity">
    <text evidence="3 13">Belongs to the PIGM family.</text>
</comment>
<comment type="pathway">
    <text evidence="2 13">Glycolipid biosynthesis; glycosylphosphatidylinositol-anchor biosynthesis.</text>
</comment>
<evidence type="ECO:0000256" key="6">
    <source>
        <dbReference type="ARBA" id="ARBA00022679"/>
    </source>
</evidence>
<feature type="transmembrane region" description="Helical" evidence="13">
    <location>
        <begin position="6"/>
        <end position="25"/>
    </location>
</feature>
<evidence type="ECO:0000256" key="4">
    <source>
        <dbReference type="ARBA" id="ARBA00022502"/>
    </source>
</evidence>
<evidence type="ECO:0000256" key="2">
    <source>
        <dbReference type="ARBA" id="ARBA00004687"/>
    </source>
</evidence>
<feature type="transmembrane region" description="Helical" evidence="13">
    <location>
        <begin position="353"/>
        <end position="375"/>
    </location>
</feature>
<dbReference type="GO" id="GO:0004376">
    <property type="term" value="F:GPI mannosyltransferase activity"/>
    <property type="evidence" value="ECO:0007669"/>
    <property type="project" value="InterPro"/>
</dbReference>
<dbReference type="PANTHER" id="PTHR12886:SF0">
    <property type="entry name" value="GPI MANNOSYLTRANSFERASE 1"/>
    <property type="match status" value="1"/>
</dbReference>
<evidence type="ECO:0000256" key="7">
    <source>
        <dbReference type="ARBA" id="ARBA00022692"/>
    </source>
</evidence>
<organism evidence="14 15">
    <name type="scientific">Danionella cerebrum</name>
    <dbReference type="NCBI Taxonomy" id="2873325"/>
    <lineage>
        <taxon>Eukaryota</taxon>
        <taxon>Metazoa</taxon>
        <taxon>Chordata</taxon>
        <taxon>Craniata</taxon>
        <taxon>Vertebrata</taxon>
        <taxon>Euteleostomi</taxon>
        <taxon>Actinopterygii</taxon>
        <taxon>Neopterygii</taxon>
        <taxon>Teleostei</taxon>
        <taxon>Ostariophysi</taxon>
        <taxon>Cypriniformes</taxon>
        <taxon>Danionidae</taxon>
        <taxon>Danioninae</taxon>
        <taxon>Danionella</taxon>
    </lineage>
</organism>
<dbReference type="GO" id="GO:0005789">
    <property type="term" value="C:endoplasmic reticulum membrane"/>
    <property type="evidence" value="ECO:0007669"/>
    <property type="project" value="UniProtKB-SubCell"/>
</dbReference>
<dbReference type="GO" id="GO:1990529">
    <property type="term" value="C:glycosylphosphatidylinositol-mannosyltransferase I complex"/>
    <property type="evidence" value="ECO:0007669"/>
    <property type="project" value="TreeGrafter"/>
</dbReference>
<dbReference type="GO" id="GO:0006506">
    <property type="term" value="P:GPI anchor biosynthetic process"/>
    <property type="evidence" value="ECO:0007669"/>
    <property type="project" value="UniProtKB-UniPathway"/>
</dbReference>
<dbReference type="Proteomes" id="UP000316079">
    <property type="component" value="Unassembled WGS sequence"/>
</dbReference>
<keyword evidence="9 13" id="KW-1133">Transmembrane helix</keyword>
<dbReference type="STRING" id="623744.A0A553NWQ8"/>
<keyword evidence="10 13" id="KW-0472">Membrane</keyword>
<dbReference type="EC" id="2.4.1.-" evidence="13"/>
<keyword evidence="4 13" id="KW-0337">GPI-anchor biosynthesis</keyword>
<comment type="function">
    <text evidence="11 13">Catalytic subunit of the glycosylphosphatidylinositol-mannosyltransferase I complex which catalyzes the transfer of the first mannose, via an alpha-1,4 bond from a dolichol-phosphate-mannose (Dol-P-Man) to the glucosaminyl acyl phosphatidylinositol (GlcN-(acyl)PI) intermediate to generate alpha-D-Man-(1-&gt;4)-alpha-D-GlcN-(1-&gt;6)-(1-radyl,2-acyl-sn-glycero-3-phospho)-2-acyl-inositol and participates in the sixth step of the glycosylphosphatidylinositol-anchor biosynthesis.</text>
</comment>
<evidence type="ECO:0000256" key="5">
    <source>
        <dbReference type="ARBA" id="ARBA00022676"/>
    </source>
</evidence>
<keyword evidence="15" id="KW-1185">Reference proteome</keyword>
<evidence type="ECO:0000313" key="15">
    <source>
        <dbReference type="Proteomes" id="UP000316079"/>
    </source>
</evidence>
<proteinExistence type="inferred from homology"/>
<comment type="subcellular location">
    <subcellularLocation>
        <location evidence="1 13">Endoplasmic reticulum membrane</location>
        <topology evidence="1 13">Multi-pass membrane protein</topology>
    </subcellularLocation>
</comment>
<dbReference type="EMBL" id="SRMA01026774">
    <property type="protein sequence ID" value="TRY69866.1"/>
    <property type="molecule type" value="Genomic_DNA"/>
</dbReference>
<sequence>MEHRAWVLLAAAALLRFLLMGIGLYHDQNSRLKYTDVDYQVFRDGARNMAQVNPHAQTGAFPLWGKLLFGACDLLCGALLWKLLVLRGSNGLWSGLWLMNPLVLAISTRGSCDALQGVLVLATLLLLQNEAAPQLHRIGTDLMPTKQAKTVSSRTEIRTGSERLRPLEAQTGSSRVFGASVLFGLAVHMRLYPITYSLPIVLSLGLDQNSGNRNVNKRNTSGKGHNQWRSSSALQILNRFFSKDMLIFAVGSASVFLSLGLIFYYMYGEQFLNQWLLYHLSRKDIRHNFSPFFYLLYLSSDPGVEKGVMSSALGLTLLLPQLLLLIAASFAFRSDLPFCCYVHTHILVSFNKICTSQYFVWYVCFLPLVCARLSLSLTRAFVLLFLWFLGQALWLLPAYLLEFESVNSFFFIWTASLFFLIINCIILGQIITHYTPLQNTFTAGKWLRHKTD</sequence>
<evidence type="ECO:0000256" key="3">
    <source>
        <dbReference type="ARBA" id="ARBA00011071"/>
    </source>
</evidence>
<evidence type="ECO:0000256" key="8">
    <source>
        <dbReference type="ARBA" id="ARBA00022824"/>
    </source>
</evidence>
<reference evidence="14 15" key="1">
    <citation type="journal article" date="2019" name="Sci. Data">
        <title>Hybrid genome assembly and annotation of Danionella translucida.</title>
        <authorList>
            <person name="Kadobianskyi M."/>
            <person name="Schulze L."/>
            <person name="Schuelke M."/>
            <person name="Judkewitz B."/>
        </authorList>
    </citation>
    <scope>NUCLEOTIDE SEQUENCE [LARGE SCALE GENOMIC DNA]</scope>
    <source>
        <strain evidence="14 15">Bolton</strain>
    </source>
</reference>
<comment type="caution">
    <text evidence="13">Lacks conserved residue(s) required for the propagation of feature annotation.</text>
</comment>
<evidence type="ECO:0000256" key="1">
    <source>
        <dbReference type="ARBA" id="ARBA00004477"/>
    </source>
</evidence>
<evidence type="ECO:0000256" key="13">
    <source>
        <dbReference type="RuleBase" id="RU365064"/>
    </source>
</evidence>
<accession>A0A553NWQ8</accession>
<feature type="transmembrane region" description="Helical" evidence="13">
    <location>
        <begin position="308"/>
        <end position="332"/>
    </location>
</feature>
<evidence type="ECO:0000256" key="10">
    <source>
        <dbReference type="ARBA" id="ARBA00023136"/>
    </source>
</evidence>
<dbReference type="InterPro" id="IPR007704">
    <property type="entry name" value="PIG-M"/>
</dbReference>
<dbReference type="UniPathway" id="UPA00196"/>
<dbReference type="Pfam" id="PF05007">
    <property type="entry name" value="Mannosyl_trans"/>
    <property type="match status" value="1"/>
</dbReference>
<keyword evidence="8 13" id="KW-0256">Endoplasmic reticulum</keyword>
<evidence type="ECO:0000256" key="12">
    <source>
        <dbReference type="ARBA" id="ARBA00093608"/>
    </source>
</evidence>
<name>A0A553NWQ8_9TELE</name>
<evidence type="ECO:0000256" key="9">
    <source>
        <dbReference type="ARBA" id="ARBA00022989"/>
    </source>
</evidence>